<dbReference type="Proteomes" id="UP001183006">
    <property type="component" value="Chromosome"/>
</dbReference>
<gene>
    <name evidence="3" type="ORF">RE476_03830</name>
</gene>
<accession>A0AA51YHA7</accession>
<proteinExistence type="predicted"/>
<evidence type="ECO:0000313" key="4">
    <source>
        <dbReference type="Proteomes" id="UP001183006"/>
    </source>
</evidence>
<dbReference type="AlphaFoldDB" id="A0AA51YHA7"/>
<dbReference type="Pfam" id="PF08350">
    <property type="entry name" value="FilR1_middle"/>
    <property type="match status" value="1"/>
</dbReference>
<dbReference type="InterPro" id="IPR016490">
    <property type="entry name" value="Tscrpt_reg_HTH_AF0396-typ3"/>
</dbReference>
<dbReference type="InterPro" id="IPR057527">
    <property type="entry name" value="HVO_A0261-like_N"/>
</dbReference>
<dbReference type="GeneID" id="84229241"/>
<keyword evidence="4" id="KW-1185">Reference proteome</keyword>
<evidence type="ECO:0000259" key="1">
    <source>
        <dbReference type="Pfam" id="PF08350"/>
    </source>
</evidence>
<dbReference type="Pfam" id="PF25213">
    <property type="entry name" value="HVO_A0261_N"/>
    <property type="match status" value="1"/>
</dbReference>
<sequence>MKKSLLDVLFKSQKRKNMLIMLQEEPKKMETLLKTLKTTRQALLPQTKILQDNYLVTHYNDTYELTTIGELIVDKMTPLLDTIDFLDIDIDYWGTHNLDFIPPYLLKRLNENKNAEIISPSLVSMYEINKDFIEQAHSSGSLYFIFTFMHPSFPPTVYKFIDNNIDVSIIITKELLRKIKTEYYDDLKNHLMHENIKFYLYEQDIKIGSFALSDYHLILRLLSKDNEYDNKQLFFSDPKALQWGKDLFDYYLKDATLIAEP</sequence>
<name>A0AA51YHA7_9EURY</name>
<dbReference type="InterPro" id="IPR036390">
    <property type="entry name" value="WH_DNA-bd_sf"/>
</dbReference>
<dbReference type="PIRSF" id="PIRSF006692">
    <property type="entry name" value="TF_HTH_AF0396_prd"/>
    <property type="match status" value="1"/>
</dbReference>
<feature type="domain" description="HVO-A0261-like N-terminal" evidence="2">
    <location>
        <begin position="7"/>
        <end position="84"/>
    </location>
</feature>
<evidence type="ECO:0000259" key="2">
    <source>
        <dbReference type="Pfam" id="PF25213"/>
    </source>
</evidence>
<protein>
    <submittedName>
        <fullName evidence="3">Winged helix-turn-helix domain-containing protein</fullName>
    </submittedName>
</protein>
<feature type="domain" description="Methanogenesis regulatory protein FilR1 middle" evidence="1">
    <location>
        <begin position="125"/>
        <end position="253"/>
    </location>
</feature>
<reference evidence="3" key="1">
    <citation type="submission" date="2023-08" db="EMBL/GenBank/DDBJ databases">
        <title>Methanolobus mangrovi sp. nov. and Methanolobus sediminis sp. nov, two novel methylotrophic methanogens isolated from mangrove sediments in China.</title>
        <authorList>
            <person name="Zhou J."/>
        </authorList>
    </citation>
    <scope>NUCLEOTIDE SEQUENCE</scope>
    <source>
        <strain evidence="3">FTZ2</strain>
    </source>
</reference>
<evidence type="ECO:0000313" key="3">
    <source>
        <dbReference type="EMBL" id="WMW22966.1"/>
    </source>
</evidence>
<dbReference type="SUPFAM" id="SSF46785">
    <property type="entry name" value="Winged helix' DNA-binding domain"/>
    <property type="match status" value="1"/>
</dbReference>
<dbReference type="KEGG" id="mmav:RE476_03830"/>
<organism evidence="3 4">
    <name type="scientific">Methanolobus mangrovi</name>
    <dbReference type="NCBI Taxonomy" id="3072977"/>
    <lineage>
        <taxon>Archaea</taxon>
        <taxon>Methanobacteriati</taxon>
        <taxon>Methanobacteriota</taxon>
        <taxon>Stenosarchaea group</taxon>
        <taxon>Methanomicrobia</taxon>
        <taxon>Methanosarcinales</taxon>
        <taxon>Methanosarcinaceae</taxon>
        <taxon>Methanolobus</taxon>
    </lineage>
</organism>
<dbReference type="RefSeq" id="WP_309309081.1">
    <property type="nucleotide sequence ID" value="NZ_CP133594.1"/>
</dbReference>
<dbReference type="InterPro" id="IPR013561">
    <property type="entry name" value="FilR1_middle_dom"/>
</dbReference>
<dbReference type="EMBL" id="CP133594">
    <property type="protein sequence ID" value="WMW22966.1"/>
    <property type="molecule type" value="Genomic_DNA"/>
</dbReference>